<dbReference type="InParanoid" id="A0A0C2SIL9"/>
<organism evidence="2 3">
    <name type="scientific">Amanita muscaria (strain Koide BX008)</name>
    <dbReference type="NCBI Taxonomy" id="946122"/>
    <lineage>
        <taxon>Eukaryota</taxon>
        <taxon>Fungi</taxon>
        <taxon>Dikarya</taxon>
        <taxon>Basidiomycota</taxon>
        <taxon>Agaricomycotina</taxon>
        <taxon>Agaricomycetes</taxon>
        <taxon>Agaricomycetidae</taxon>
        <taxon>Agaricales</taxon>
        <taxon>Pluteineae</taxon>
        <taxon>Amanitaceae</taxon>
        <taxon>Amanita</taxon>
    </lineage>
</organism>
<sequence>MIPPGCTLSLISLLNPCFVQSSENNIQCPDEQICFQFSIKPISSSAETGLQSMMFLPFPAFWIVRMAPKVLRTVQLHTLGYVPSAFHCRLSSIACPEILA</sequence>
<dbReference type="AlphaFoldDB" id="A0A0C2SIL9"/>
<gene>
    <name evidence="2" type="ORF">M378DRAFT_736903</name>
</gene>
<reference evidence="2 3" key="1">
    <citation type="submission" date="2014-04" db="EMBL/GenBank/DDBJ databases">
        <title>Evolutionary Origins and Diversification of the Mycorrhizal Mutualists.</title>
        <authorList>
            <consortium name="DOE Joint Genome Institute"/>
            <consortium name="Mycorrhizal Genomics Consortium"/>
            <person name="Kohler A."/>
            <person name="Kuo A."/>
            <person name="Nagy L.G."/>
            <person name="Floudas D."/>
            <person name="Copeland A."/>
            <person name="Barry K.W."/>
            <person name="Cichocki N."/>
            <person name="Veneault-Fourrey C."/>
            <person name="LaButti K."/>
            <person name="Lindquist E.A."/>
            <person name="Lipzen A."/>
            <person name="Lundell T."/>
            <person name="Morin E."/>
            <person name="Murat C."/>
            <person name="Riley R."/>
            <person name="Ohm R."/>
            <person name="Sun H."/>
            <person name="Tunlid A."/>
            <person name="Henrissat B."/>
            <person name="Grigoriev I.V."/>
            <person name="Hibbett D.S."/>
            <person name="Martin F."/>
        </authorList>
    </citation>
    <scope>NUCLEOTIDE SEQUENCE [LARGE SCALE GENOMIC DNA]</scope>
    <source>
        <strain evidence="2 3">Koide BX008</strain>
    </source>
</reference>
<feature type="chain" id="PRO_5002155710" description="Secreted protein" evidence="1">
    <location>
        <begin position="22"/>
        <end position="100"/>
    </location>
</feature>
<protein>
    <recommendedName>
        <fullName evidence="4">Secreted protein</fullName>
    </recommendedName>
</protein>
<feature type="signal peptide" evidence="1">
    <location>
        <begin position="1"/>
        <end position="21"/>
    </location>
</feature>
<keyword evidence="3" id="KW-1185">Reference proteome</keyword>
<accession>A0A0C2SIL9</accession>
<evidence type="ECO:0000256" key="1">
    <source>
        <dbReference type="SAM" id="SignalP"/>
    </source>
</evidence>
<dbReference type="EMBL" id="KN818264">
    <property type="protein sequence ID" value="KIL63000.1"/>
    <property type="molecule type" value="Genomic_DNA"/>
</dbReference>
<keyword evidence="1" id="KW-0732">Signal</keyword>
<evidence type="ECO:0008006" key="4">
    <source>
        <dbReference type="Google" id="ProtNLM"/>
    </source>
</evidence>
<evidence type="ECO:0000313" key="2">
    <source>
        <dbReference type="EMBL" id="KIL63000.1"/>
    </source>
</evidence>
<proteinExistence type="predicted"/>
<evidence type="ECO:0000313" key="3">
    <source>
        <dbReference type="Proteomes" id="UP000054549"/>
    </source>
</evidence>
<dbReference type="HOGENOM" id="CLU_2305350_0_0_1"/>
<name>A0A0C2SIL9_AMAMK</name>
<dbReference type="Proteomes" id="UP000054549">
    <property type="component" value="Unassembled WGS sequence"/>
</dbReference>